<gene>
    <name evidence="2" type="ORF">CLBCK_20490</name>
</gene>
<protein>
    <recommendedName>
        <fullName evidence="4">ABC-2 family transporter protein</fullName>
    </recommendedName>
</protein>
<feature type="transmembrane region" description="Helical" evidence="1">
    <location>
        <begin position="161"/>
        <end position="181"/>
    </location>
</feature>
<keyword evidence="1" id="KW-0812">Transmembrane</keyword>
<sequence length="228" mass="26443">MFKLVAKDITLSKGIFMTVLTHCLVINLFFYNTPSFIYIIIPPLIVYEFFKDSCAYDYKYNLDIMFNSLPVNRREIVYSKYIESIIVFILGLISIIIFTFAFRSVGLQGFDFINKLINLNTVDKFMNFQSITMSYLISTVVLISVYFPIYFRFKYIKARNIFGIVSIIISFIPILFIKIIGDENTYKLIKYFSGESGVIVSVLVICILILAVYISINVSVKFYNNIDL</sequence>
<dbReference type="RefSeq" id="WP_077838666.1">
    <property type="nucleotide sequence ID" value="NZ_JABTAE010000001.1"/>
</dbReference>
<dbReference type="InterPro" id="IPR025699">
    <property type="entry name" value="ABC2_memb-like"/>
</dbReference>
<dbReference type="EMBL" id="LZZI01000029">
    <property type="protein sequence ID" value="OOM61874.1"/>
    <property type="molecule type" value="Genomic_DNA"/>
</dbReference>
<feature type="transmembrane region" description="Helical" evidence="1">
    <location>
        <begin position="15"/>
        <end position="41"/>
    </location>
</feature>
<accession>A0A1S8S8Z1</accession>
<reference evidence="2 3" key="1">
    <citation type="submission" date="2016-05" db="EMBL/GenBank/DDBJ databases">
        <title>Microbial solvent formation.</title>
        <authorList>
            <person name="Poehlein A."/>
            <person name="Montoya Solano J.D."/>
            <person name="Flitsch S."/>
            <person name="Krabben P."/>
            <person name="Duerre P."/>
            <person name="Daniel R."/>
        </authorList>
    </citation>
    <scope>NUCLEOTIDE SEQUENCE [LARGE SCALE GENOMIC DNA]</scope>
    <source>
        <strain evidence="2 3">DSM 53</strain>
    </source>
</reference>
<evidence type="ECO:0008006" key="4">
    <source>
        <dbReference type="Google" id="ProtNLM"/>
    </source>
</evidence>
<proteinExistence type="predicted"/>
<organism evidence="2 3">
    <name type="scientific">Clostridium beijerinckii</name>
    <name type="common">Clostridium MP</name>
    <dbReference type="NCBI Taxonomy" id="1520"/>
    <lineage>
        <taxon>Bacteria</taxon>
        <taxon>Bacillati</taxon>
        <taxon>Bacillota</taxon>
        <taxon>Clostridia</taxon>
        <taxon>Eubacteriales</taxon>
        <taxon>Clostridiaceae</taxon>
        <taxon>Clostridium</taxon>
    </lineage>
</organism>
<keyword evidence="1" id="KW-0472">Membrane</keyword>
<evidence type="ECO:0000256" key="1">
    <source>
        <dbReference type="SAM" id="Phobius"/>
    </source>
</evidence>
<feature type="transmembrane region" description="Helical" evidence="1">
    <location>
        <begin position="128"/>
        <end position="149"/>
    </location>
</feature>
<keyword evidence="1" id="KW-1133">Transmembrane helix</keyword>
<feature type="transmembrane region" description="Helical" evidence="1">
    <location>
        <begin position="196"/>
        <end position="216"/>
    </location>
</feature>
<evidence type="ECO:0000313" key="3">
    <source>
        <dbReference type="Proteomes" id="UP000190973"/>
    </source>
</evidence>
<dbReference type="Proteomes" id="UP000190973">
    <property type="component" value="Unassembled WGS sequence"/>
</dbReference>
<dbReference type="Pfam" id="PF13346">
    <property type="entry name" value="ABC2_membrane_5"/>
    <property type="match status" value="1"/>
</dbReference>
<dbReference type="PANTHER" id="PTHR41309:SF2">
    <property type="entry name" value="MEMBRANE PROTEIN"/>
    <property type="match status" value="1"/>
</dbReference>
<name>A0A1S8S8Z1_CLOBE</name>
<comment type="caution">
    <text evidence="2">The sequence shown here is derived from an EMBL/GenBank/DDBJ whole genome shotgun (WGS) entry which is preliminary data.</text>
</comment>
<evidence type="ECO:0000313" key="2">
    <source>
        <dbReference type="EMBL" id="OOM61874.1"/>
    </source>
</evidence>
<dbReference type="PANTHER" id="PTHR41309">
    <property type="entry name" value="MEMBRANE PROTEIN-RELATED"/>
    <property type="match status" value="1"/>
</dbReference>
<dbReference type="AlphaFoldDB" id="A0A1S8S8Z1"/>
<feature type="transmembrane region" description="Helical" evidence="1">
    <location>
        <begin position="81"/>
        <end position="102"/>
    </location>
</feature>